<proteinExistence type="inferred from homology"/>
<dbReference type="Gene3D" id="1.10.1740.10">
    <property type="match status" value="1"/>
</dbReference>
<dbReference type="EMBL" id="JAQQLI010000018">
    <property type="protein sequence ID" value="MDC7786691.1"/>
    <property type="molecule type" value="Genomic_DNA"/>
</dbReference>
<evidence type="ECO:0000313" key="11">
    <source>
        <dbReference type="EMBL" id="MDC7786691.1"/>
    </source>
</evidence>
<evidence type="ECO:0000256" key="8">
    <source>
        <dbReference type="SAM" id="MobiDB-lite"/>
    </source>
</evidence>
<dbReference type="InterPro" id="IPR013249">
    <property type="entry name" value="RNA_pol_sigma70_r4_t2"/>
</dbReference>
<dbReference type="InterPro" id="IPR014284">
    <property type="entry name" value="RNA_pol_sigma-70_dom"/>
</dbReference>
<dbReference type="SUPFAM" id="SSF88659">
    <property type="entry name" value="Sigma3 and sigma4 domains of RNA polymerase sigma factors"/>
    <property type="match status" value="1"/>
</dbReference>
<dbReference type="InterPro" id="IPR007627">
    <property type="entry name" value="RNA_pol_sigma70_r2"/>
</dbReference>
<keyword evidence="5 6" id="KW-0804">Transcription</keyword>
<protein>
    <recommendedName>
        <fullName evidence="6">RNA polymerase sigma factor</fullName>
    </recommendedName>
</protein>
<feature type="domain" description="RNA polymerase sigma-70 region 2" evidence="9">
    <location>
        <begin position="54"/>
        <end position="119"/>
    </location>
</feature>
<dbReference type="SUPFAM" id="SSF88946">
    <property type="entry name" value="Sigma2 domain of RNA polymerase sigma factors"/>
    <property type="match status" value="1"/>
</dbReference>
<dbReference type="PANTHER" id="PTHR43133:SF8">
    <property type="entry name" value="RNA POLYMERASE SIGMA FACTOR HI_1459-RELATED"/>
    <property type="match status" value="1"/>
</dbReference>
<dbReference type="Proteomes" id="UP001165652">
    <property type="component" value="Unassembled WGS sequence"/>
</dbReference>
<dbReference type="NCBIfam" id="NF004113">
    <property type="entry name" value="PRK05602.1"/>
    <property type="match status" value="1"/>
</dbReference>
<evidence type="ECO:0000256" key="4">
    <source>
        <dbReference type="ARBA" id="ARBA00023125"/>
    </source>
</evidence>
<evidence type="ECO:0000256" key="2">
    <source>
        <dbReference type="ARBA" id="ARBA00023015"/>
    </source>
</evidence>
<dbReference type="PANTHER" id="PTHR43133">
    <property type="entry name" value="RNA POLYMERASE ECF-TYPE SIGMA FACTO"/>
    <property type="match status" value="1"/>
</dbReference>
<evidence type="ECO:0000256" key="5">
    <source>
        <dbReference type="ARBA" id="ARBA00023163"/>
    </source>
</evidence>
<keyword evidence="7" id="KW-0175">Coiled coil</keyword>
<feature type="domain" description="RNA polymerase sigma factor 70 region 4 type 2" evidence="10">
    <location>
        <begin position="149"/>
        <end position="201"/>
    </location>
</feature>
<dbReference type="InterPro" id="IPR013325">
    <property type="entry name" value="RNA_pol_sigma_r2"/>
</dbReference>
<keyword evidence="2 6" id="KW-0805">Transcription regulation</keyword>
<reference evidence="11" key="1">
    <citation type="journal article" date="2023" name="Microbiol Resour">
        <title>Genome Sequences of Rhodoplanes serenus and Two Thermotolerant Strains, Rhodoplanes tepidamans and 'Rhodoplanes cryptolactis,' Further Refine the Genus.</title>
        <authorList>
            <person name="Rayyan A.A."/>
            <person name="Kyndt J.A."/>
        </authorList>
    </citation>
    <scope>NUCLEOTIDE SEQUENCE</scope>
    <source>
        <strain evidence="11">DSM 9987</strain>
    </source>
</reference>
<dbReference type="InterPro" id="IPR039425">
    <property type="entry name" value="RNA_pol_sigma-70-like"/>
</dbReference>
<evidence type="ECO:0000259" key="10">
    <source>
        <dbReference type="Pfam" id="PF08281"/>
    </source>
</evidence>
<dbReference type="PROSITE" id="PS01063">
    <property type="entry name" value="SIGMA70_ECF"/>
    <property type="match status" value="1"/>
</dbReference>
<dbReference type="NCBIfam" id="NF009190">
    <property type="entry name" value="PRK12538.1"/>
    <property type="match status" value="1"/>
</dbReference>
<feature type="coiled-coil region" evidence="7">
    <location>
        <begin position="187"/>
        <end position="218"/>
    </location>
</feature>
<reference evidence="11" key="2">
    <citation type="submission" date="2023-02" db="EMBL/GenBank/DDBJ databases">
        <authorList>
            <person name="Rayyan A."/>
            <person name="Meyer T."/>
            <person name="Kyndt J.A."/>
        </authorList>
    </citation>
    <scope>NUCLEOTIDE SEQUENCE</scope>
    <source>
        <strain evidence="11">DSM 9987</strain>
    </source>
</reference>
<dbReference type="RefSeq" id="WP_272777537.1">
    <property type="nucleotide sequence ID" value="NZ_JAQQLI010000018.1"/>
</dbReference>
<evidence type="ECO:0000259" key="9">
    <source>
        <dbReference type="Pfam" id="PF04542"/>
    </source>
</evidence>
<dbReference type="InterPro" id="IPR000838">
    <property type="entry name" value="RNA_pol_sigma70_ECF_CS"/>
</dbReference>
<comment type="similarity">
    <text evidence="1 6">Belongs to the sigma-70 factor family. ECF subfamily.</text>
</comment>
<evidence type="ECO:0000313" key="12">
    <source>
        <dbReference type="Proteomes" id="UP001165652"/>
    </source>
</evidence>
<keyword evidence="3 6" id="KW-0731">Sigma factor</keyword>
<sequence length="219" mass="25012">MTYACVSWDDPAVQAIPEPGSDDVRSTPASAREPDDDELLRRIGQNDEGAFRMLVERHVDRAFALALRILDNRADADDVVQDSLLKVWTHRDRWECGRAKFSTWLYRVVTNRCIDLHRRPRSEDVEAVGEVADEKPDAVTAMHRTEVSEMLDAAMNRLPDQQRIAIILSYHESMSNAEIADVMDTTVSAVESLLKRARQQLRKLLRRSENDIRQALAED</sequence>
<evidence type="ECO:0000256" key="7">
    <source>
        <dbReference type="SAM" id="Coils"/>
    </source>
</evidence>
<dbReference type="CDD" id="cd06171">
    <property type="entry name" value="Sigma70_r4"/>
    <property type="match status" value="1"/>
</dbReference>
<keyword evidence="4 6" id="KW-0238">DNA-binding</keyword>
<comment type="caution">
    <text evidence="11">The sequence shown here is derived from an EMBL/GenBank/DDBJ whole genome shotgun (WGS) entry which is preliminary data.</text>
</comment>
<name>A0ABT5JAH4_RHOTP</name>
<dbReference type="Gene3D" id="1.10.10.10">
    <property type="entry name" value="Winged helix-like DNA-binding domain superfamily/Winged helix DNA-binding domain"/>
    <property type="match status" value="1"/>
</dbReference>
<gene>
    <name evidence="11" type="ORF">PQJ73_13435</name>
</gene>
<evidence type="ECO:0000256" key="1">
    <source>
        <dbReference type="ARBA" id="ARBA00010641"/>
    </source>
</evidence>
<evidence type="ECO:0000256" key="6">
    <source>
        <dbReference type="RuleBase" id="RU000716"/>
    </source>
</evidence>
<dbReference type="InterPro" id="IPR013324">
    <property type="entry name" value="RNA_pol_sigma_r3/r4-like"/>
</dbReference>
<organism evidence="11 12">
    <name type="scientific">Rhodoplanes tepidamans</name>
    <name type="common">Rhodoplanes cryptolactis</name>
    <dbReference type="NCBI Taxonomy" id="200616"/>
    <lineage>
        <taxon>Bacteria</taxon>
        <taxon>Pseudomonadati</taxon>
        <taxon>Pseudomonadota</taxon>
        <taxon>Alphaproteobacteria</taxon>
        <taxon>Hyphomicrobiales</taxon>
        <taxon>Nitrobacteraceae</taxon>
        <taxon>Rhodoplanes</taxon>
    </lineage>
</organism>
<dbReference type="Pfam" id="PF04542">
    <property type="entry name" value="Sigma70_r2"/>
    <property type="match status" value="1"/>
</dbReference>
<dbReference type="InterPro" id="IPR036388">
    <property type="entry name" value="WH-like_DNA-bd_sf"/>
</dbReference>
<evidence type="ECO:0000256" key="3">
    <source>
        <dbReference type="ARBA" id="ARBA00023082"/>
    </source>
</evidence>
<accession>A0ABT5JAH4</accession>
<dbReference type="NCBIfam" id="TIGR02937">
    <property type="entry name" value="sigma70-ECF"/>
    <property type="match status" value="1"/>
</dbReference>
<dbReference type="Pfam" id="PF08281">
    <property type="entry name" value="Sigma70_r4_2"/>
    <property type="match status" value="1"/>
</dbReference>
<keyword evidence="12" id="KW-1185">Reference proteome</keyword>
<feature type="region of interest" description="Disordered" evidence="8">
    <location>
        <begin position="9"/>
        <end position="36"/>
    </location>
</feature>